<gene>
    <name evidence="3" type="ORF">FHX40_2548</name>
</gene>
<dbReference type="Gene3D" id="2.130.10.10">
    <property type="entry name" value="YVTN repeat-like/Quinoprotein amine dehydrogenase"/>
    <property type="match status" value="1"/>
</dbReference>
<dbReference type="InterPro" id="IPR002372">
    <property type="entry name" value="PQQ_rpt_dom"/>
</dbReference>
<dbReference type="OrthoDB" id="3577345at2"/>
<dbReference type="SUPFAM" id="SSF50998">
    <property type="entry name" value="Quinoprotein alcohol dehydrogenase-like"/>
    <property type="match status" value="1"/>
</dbReference>
<accession>A0A543IZ38</accession>
<organism evidence="3 4">
    <name type="scientific">Thermopolyspora flexuosa</name>
    <dbReference type="NCBI Taxonomy" id="103836"/>
    <lineage>
        <taxon>Bacteria</taxon>
        <taxon>Bacillati</taxon>
        <taxon>Actinomycetota</taxon>
        <taxon>Actinomycetes</taxon>
        <taxon>Streptosporangiales</taxon>
        <taxon>Streptosporangiaceae</taxon>
        <taxon>Thermopolyspora</taxon>
    </lineage>
</organism>
<reference evidence="3 4" key="1">
    <citation type="submission" date="2019-06" db="EMBL/GenBank/DDBJ databases">
        <title>Sequencing the genomes of 1000 actinobacteria strains.</title>
        <authorList>
            <person name="Klenk H.-P."/>
        </authorList>
    </citation>
    <scope>NUCLEOTIDE SEQUENCE [LARGE SCALE GENOMIC DNA]</scope>
    <source>
        <strain evidence="3 4">DSM 43186</strain>
    </source>
</reference>
<feature type="domain" description="Pyrrolo-quinoline quinone repeat" evidence="2">
    <location>
        <begin position="45"/>
        <end position="193"/>
    </location>
</feature>
<evidence type="ECO:0000313" key="3">
    <source>
        <dbReference type="EMBL" id="TQM75827.1"/>
    </source>
</evidence>
<evidence type="ECO:0000313" key="4">
    <source>
        <dbReference type="Proteomes" id="UP000319213"/>
    </source>
</evidence>
<name>A0A543IZ38_9ACTN</name>
<comment type="caution">
    <text evidence="3">The sequence shown here is derived from an EMBL/GenBank/DDBJ whole genome shotgun (WGS) entry which is preliminary data.</text>
</comment>
<sequence>MIGKWTRLVLSCLVFLAIPGAAAGSHVIIPAEKGPPVSSGVLTRLWREDFPDVWSDALLLDDVLVVAHGSRVEGRDPATGRTLWAFGTPGVAAPSAPKRRLKAAGDLVVGVATHWEPESDSLVVFNGRTGVILWDLATGGRGPDAPVPPYRFLGAGNGRVVLHLPGLRLLRGLDVTDGRRRWESPLPPGCQGRSADADERVVAVLLACGDQARLRVLEPATGRVMWEREVFPLGEPSVTVRGGTVGLAGNHVLTVYDGEGRRLYEGLLDWNCDCALTVSDTALLVLRNDPETAATVADAVDRRTGRVVRLAGGWNTFRNGWVVGERIYATRRLGDLLHGNLLVEVDPESGGQRPVVALPDHLFMVAMNRHILLVEPRITNPEHNRSLAAYRVTPGGTAGPGTALPAGVAPGDWPEACALIPPAALRTEVPGARYTAVPRPAPRELGVRAPAGCDLIPQDTRHPILSVSVLWVAGTEDEAEDVFRTAMANLRVEDDKAVTLRSGVRLYTDRDVDTAIVRVERIVLRVDGTLGRGLVERLARQAARTLRAVR</sequence>
<keyword evidence="4" id="KW-1185">Reference proteome</keyword>
<keyword evidence="1" id="KW-0732">Signal</keyword>
<dbReference type="Pfam" id="PF13360">
    <property type="entry name" value="PQQ_2"/>
    <property type="match status" value="1"/>
</dbReference>
<dbReference type="AlphaFoldDB" id="A0A543IZ38"/>
<dbReference type="RefSeq" id="WP_142259781.1">
    <property type="nucleotide sequence ID" value="NZ_BMPV01000001.1"/>
</dbReference>
<feature type="signal peptide" evidence="1">
    <location>
        <begin position="1"/>
        <end position="23"/>
    </location>
</feature>
<dbReference type="EMBL" id="VFPQ01000001">
    <property type="protein sequence ID" value="TQM75827.1"/>
    <property type="molecule type" value="Genomic_DNA"/>
</dbReference>
<dbReference type="InterPro" id="IPR015943">
    <property type="entry name" value="WD40/YVTN_repeat-like_dom_sf"/>
</dbReference>
<feature type="chain" id="PRO_5021843392" evidence="1">
    <location>
        <begin position="24"/>
        <end position="550"/>
    </location>
</feature>
<protein>
    <submittedName>
        <fullName evidence="3">Putative pyrroloquinoline-quinone binding quinoprotein</fullName>
    </submittedName>
</protein>
<dbReference type="Proteomes" id="UP000319213">
    <property type="component" value="Unassembled WGS sequence"/>
</dbReference>
<dbReference type="InterPro" id="IPR011047">
    <property type="entry name" value="Quinoprotein_ADH-like_sf"/>
</dbReference>
<proteinExistence type="predicted"/>
<evidence type="ECO:0000256" key="1">
    <source>
        <dbReference type="SAM" id="SignalP"/>
    </source>
</evidence>
<evidence type="ECO:0000259" key="2">
    <source>
        <dbReference type="Pfam" id="PF13360"/>
    </source>
</evidence>